<organism evidence="3 4">
    <name type="scientific">Rhodotorula mucilaginosa</name>
    <name type="common">Yeast</name>
    <name type="synonym">Rhodotorula rubra</name>
    <dbReference type="NCBI Taxonomy" id="5537"/>
    <lineage>
        <taxon>Eukaryota</taxon>
        <taxon>Fungi</taxon>
        <taxon>Dikarya</taxon>
        <taxon>Basidiomycota</taxon>
        <taxon>Pucciniomycotina</taxon>
        <taxon>Microbotryomycetes</taxon>
        <taxon>Sporidiobolales</taxon>
        <taxon>Sporidiobolaceae</taxon>
        <taxon>Rhodotorula</taxon>
    </lineage>
</organism>
<feature type="compositionally biased region" description="Polar residues" evidence="1">
    <location>
        <begin position="655"/>
        <end position="667"/>
    </location>
</feature>
<protein>
    <recommendedName>
        <fullName evidence="2">Protein CPL1-like domain-containing protein</fullName>
    </recommendedName>
</protein>
<evidence type="ECO:0000313" key="4">
    <source>
        <dbReference type="Proteomes" id="UP000777482"/>
    </source>
</evidence>
<dbReference type="AlphaFoldDB" id="A0A9P6VYF7"/>
<feature type="compositionally biased region" description="Low complexity" evidence="1">
    <location>
        <begin position="473"/>
        <end position="490"/>
    </location>
</feature>
<feature type="region of interest" description="Disordered" evidence="1">
    <location>
        <begin position="366"/>
        <end position="398"/>
    </location>
</feature>
<feature type="compositionally biased region" description="Polar residues" evidence="1">
    <location>
        <begin position="366"/>
        <end position="385"/>
    </location>
</feature>
<reference evidence="3 4" key="1">
    <citation type="submission" date="2020-11" db="EMBL/GenBank/DDBJ databases">
        <title>Kefir isolates.</title>
        <authorList>
            <person name="Marcisauskas S."/>
            <person name="Kim Y."/>
            <person name="Blasche S."/>
        </authorList>
    </citation>
    <scope>NUCLEOTIDE SEQUENCE [LARGE SCALE GENOMIC DNA]</scope>
    <source>
        <strain evidence="3 4">KR</strain>
    </source>
</reference>
<evidence type="ECO:0000256" key="1">
    <source>
        <dbReference type="SAM" id="MobiDB-lite"/>
    </source>
</evidence>
<name>A0A9P6VYF7_RHOMI</name>
<feature type="compositionally biased region" description="Low complexity" evidence="1">
    <location>
        <begin position="435"/>
        <end position="455"/>
    </location>
</feature>
<dbReference type="Proteomes" id="UP000777482">
    <property type="component" value="Unassembled WGS sequence"/>
</dbReference>
<feature type="compositionally biased region" description="Low complexity" evidence="1">
    <location>
        <begin position="632"/>
        <end position="645"/>
    </location>
</feature>
<feature type="compositionally biased region" description="Polar residues" evidence="1">
    <location>
        <begin position="462"/>
        <end position="472"/>
    </location>
</feature>
<accession>A0A9P6VYF7</accession>
<sequence length="784" mass="81093">MTPQRGQSDQDFMTVDQFQWTPEVLELLKELRVDASLRVSSGGSDLTRRRLALSSSPPPLLSLSTQVNLQVVAPQHPQVYSCGTAARSLVLSLSNPRHSFSPSAPRASAVQLYLCCTPDSLRSFTQVQVNTNIKSTVTMMRLTLLSAAAISAVHASVSTSVFPNSLCQGASDSLGGLVGVGKVTLANGDVEVHCGCPSDNLADFEACPSSATGESVCNSVYDMSTGEFSASCGVIACSGADCLNTIVNEVVTHEDECFNSDRGAIGIATVNGEASCGCSSEVDAADFTACAAPANGKATCTTTDPDFLGAAYDHAVQVECGIVCNEGFVLAPGGACTKVVKRDMMPIGAPAPINYASTSAHNNNGGSSSWHYGSSTAAPTTTSYHPHQAHTTSGAGSSAATTTSYSYKYHHGHHSSSSSWVAPSGTNVPWVSRTSPSAEGGHSSSSSSASWMSYSTMPAPPTSSGVNHNAHPTTTGGPATSSSSSSMMPTTTSYSYNQWNGHSSNAHHNGGGSASASASMMHWAHKRDAVPTAAPAYVYKQHNARAVANHHRRSSSSASIPWGHHESPSHSASSWVPSSSGGYGGSMMPTTTPGGSNHYAHTTTTPSAEETTTSYSYKYHHHQSSSGGNGGSSSSSGMASSSSMMNWVPAPSMGPSGSNHNAHNPSDSYSTTTTTGAATTTTTMMYGSTTATPGPSQRAARRAADEFVFSDVCAQDERTCPGDDIMCVRLDDVTQCGGCHATGDAVNCLEIEGASSVSCLRGGCVVRSCQTGYFQTAEGRCERL</sequence>
<proteinExistence type="predicted"/>
<evidence type="ECO:0000313" key="3">
    <source>
        <dbReference type="EMBL" id="KAG0657229.1"/>
    </source>
</evidence>
<feature type="region of interest" description="Disordered" evidence="1">
    <location>
        <begin position="546"/>
        <end position="675"/>
    </location>
</feature>
<gene>
    <name evidence="3" type="ORF">C6P46_006622</name>
</gene>
<keyword evidence="4" id="KW-1185">Reference proteome</keyword>
<dbReference type="InterPro" id="IPR048661">
    <property type="entry name" value="CPL1-like"/>
</dbReference>
<comment type="caution">
    <text evidence="3">The sequence shown here is derived from an EMBL/GenBank/DDBJ whole genome shotgun (WGS) entry which is preliminary data.</text>
</comment>
<evidence type="ECO:0000259" key="2">
    <source>
        <dbReference type="Pfam" id="PF21671"/>
    </source>
</evidence>
<feature type="domain" description="Protein CPL1-like" evidence="2">
    <location>
        <begin position="727"/>
        <end position="779"/>
    </location>
</feature>
<dbReference type="OrthoDB" id="2529223at2759"/>
<feature type="region of interest" description="Disordered" evidence="1">
    <location>
        <begin position="431"/>
        <end position="490"/>
    </location>
</feature>
<feature type="compositionally biased region" description="Low complexity" evidence="1">
    <location>
        <begin position="569"/>
        <end position="617"/>
    </location>
</feature>
<dbReference type="EMBL" id="PUHQ01000084">
    <property type="protein sequence ID" value="KAG0657229.1"/>
    <property type="molecule type" value="Genomic_DNA"/>
</dbReference>
<dbReference type="Pfam" id="PF21671">
    <property type="entry name" value="CPL1-like"/>
    <property type="match status" value="1"/>
</dbReference>